<protein>
    <submittedName>
        <fullName evidence="2">Uncharacterized protein</fullName>
    </submittedName>
</protein>
<feature type="region of interest" description="Disordered" evidence="1">
    <location>
        <begin position="1"/>
        <end position="34"/>
    </location>
</feature>
<name>A0A6G1FDS2_9ORYZ</name>
<evidence type="ECO:0000313" key="2">
    <source>
        <dbReference type="EMBL" id="KAF0935067.1"/>
    </source>
</evidence>
<keyword evidence="3" id="KW-1185">Reference proteome</keyword>
<accession>A0A6G1FDS2</accession>
<evidence type="ECO:0000256" key="1">
    <source>
        <dbReference type="SAM" id="MobiDB-lite"/>
    </source>
</evidence>
<dbReference type="AlphaFoldDB" id="A0A6G1FDS2"/>
<sequence>MSSVAPNPGVFSPRQPDLRPLTPMTPANGPQGGRAVCGSIVQASGDGLRFDTFFKVHVK</sequence>
<evidence type="ECO:0000313" key="3">
    <source>
        <dbReference type="Proteomes" id="UP000479710"/>
    </source>
</evidence>
<gene>
    <name evidence="2" type="ORF">E2562_030000</name>
</gene>
<proteinExistence type="predicted"/>
<comment type="caution">
    <text evidence="2">The sequence shown here is derived from an EMBL/GenBank/DDBJ whole genome shotgun (WGS) entry which is preliminary data.</text>
</comment>
<reference evidence="2 3" key="1">
    <citation type="submission" date="2019-11" db="EMBL/GenBank/DDBJ databases">
        <title>Whole genome sequence of Oryza granulata.</title>
        <authorList>
            <person name="Li W."/>
        </authorList>
    </citation>
    <scope>NUCLEOTIDE SEQUENCE [LARGE SCALE GENOMIC DNA]</scope>
    <source>
        <strain evidence="3">cv. Menghai</strain>
        <tissue evidence="2">Leaf</tissue>
    </source>
</reference>
<dbReference type="EMBL" id="SPHZ02000001">
    <property type="protein sequence ID" value="KAF0935067.1"/>
    <property type="molecule type" value="Genomic_DNA"/>
</dbReference>
<dbReference type="Proteomes" id="UP000479710">
    <property type="component" value="Unassembled WGS sequence"/>
</dbReference>
<organism evidence="2 3">
    <name type="scientific">Oryza meyeriana var. granulata</name>
    <dbReference type="NCBI Taxonomy" id="110450"/>
    <lineage>
        <taxon>Eukaryota</taxon>
        <taxon>Viridiplantae</taxon>
        <taxon>Streptophyta</taxon>
        <taxon>Embryophyta</taxon>
        <taxon>Tracheophyta</taxon>
        <taxon>Spermatophyta</taxon>
        <taxon>Magnoliopsida</taxon>
        <taxon>Liliopsida</taxon>
        <taxon>Poales</taxon>
        <taxon>Poaceae</taxon>
        <taxon>BOP clade</taxon>
        <taxon>Oryzoideae</taxon>
        <taxon>Oryzeae</taxon>
        <taxon>Oryzinae</taxon>
        <taxon>Oryza</taxon>
        <taxon>Oryza meyeriana</taxon>
    </lineage>
</organism>